<organism evidence="2 3">
    <name type="scientific">Brassica campestris</name>
    <name type="common">Field mustard</name>
    <dbReference type="NCBI Taxonomy" id="3711"/>
    <lineage>
        <taxon>Eukaryota</taxon>
        <taxon>Viridiplantae</taxon>
        <taxon>Streptophyta</taxon>
        <taxon>Embryophyta</taxon>
        <taxon>Tracheophyta</taxon>
        <taxon>Spermatophyta</taxon>
        <taxon>Magnoliopsida</taxon>
        <taxon>eudicotyledons</taxon>
        <taxon>Gunneridae</taxon>
        <taxon>Pentapetalae</taxon>
        <taxon>rosids</taxon>
        <taxon>malvids</taxon>
        <taxon>Brassicales</taxon>
        <taxon>Brassicaceae</taxon>
        <taxon>Brassiceae</taxon>
        <taxon>Brassica</taxon>
    </lineage>
</organism>
<protein>
    <submittedName>
        <fullName evidence="2">Uncharacterized protein</fullName>
    </submittedName>
</protein>
<evidence type="ECO:0000256" key="1">
    <source>
        <dbReference type="SAM" id="MobiDB-lite"/>
    </source>
</evidence>
<feature type="region of interest" description="Disordered" evidence="1">
    <location>
        <begin position="1"/>
        <end position="20"/>
    </location>
</feature>
<dbReference type="Proteomes" id="UP000694005">
    <property type="component" value="Chromosome A08"/>
</dbReference>
<reference evidence="2 3" key="1">
    <citation type="submission" date="2021-07" db="EMBL/GenBank/DDBJ databases">
        <authorList>
            <consortium name="Genoscope - CEA"/>
            <person name="William W."/>
        </authorList>
    </citation>
    <scope>NUCLEOTIDE SEQUENCE [LARGE SCALE GENOMIC DNA]</scope>
</reference>
<evidence type="ECO:0000313" key="2">
    <source>
        <dbReference type="EMBL" id="CAG7896964.1"/>
    </source>
</evidence>
<sequence>MVKEDNTRTGGQAASAAEPDLAVVNQPTNQEIDFIWNSIQNISSKVHRGTSSVPEIEHVLAEIQKTQFTTKIIKIRHLDKIKISYFSCETDCSDHMTTYP</sequence>
<proteinExistence type="predicted"/>
<dbReference type="EMBL" id="LS974624">
    <property type="protein sequence ID" value="CAG7896964.1"/>
    <property type="molecule type" value="Genomic_DNA"/>
</dbReference>
<dbReference type="AlphaFoldDB" id="A0A8D9HEJ7"/>
<accession>A0A8D9HEJ7</accession>
<evidence type="ECO:0000313" key="3">
    <source>
        <dbReference type="Proteomes" id="UP000694005"/>
    </source>
</evidence>
<gene>
    <name evidence="2" type="ORF">BRAPAZ1V2_A08P06300.2</name>
</gene>
<name>A0A8D9HEJ7_BRACM</name>
<dbReference type="Gramene" id="A08p06300.2_BraZ1">
    <property type="protein sequence ID" value="A08p06300.2_BraZ1.CDS"/>
    <property type="gene ID" value="A08g06300.2_BraZ1"/>
</dbReference>